<sequence>MFVTRYSPVSAVGVTKSGHVSALAENYEVVSSVTPLSIQQMSKDNLRMLKKVPVEPPDWLASLTARQRTDAHQLIDNAVIAHTAFNERMDAVNAAQEFAAPLLRKAIRDKVGLDVDVNKVRVNLSVSQLGDNRNLSSVTLLEAALHNFPKADMWVHFLFPNCFTVDLDGKVMDIKLDVNVFVGICRQLDLGKKYQAHIRAALRWDEPHGRESLNDRFVVYQKSALKAASYVALCKKDIEHKHHDALVAIVEGDKNVRIDGKPVWYRSLEFTGMPVHSCIMFEIADPDDEGVWDALLPTVDGYAKNDFIAYIPDDPDHPVKHYKTLTQLKTRLIEQFLRRAESDTAKAPSAYQQFFSRFMRHKDRAKFYYSFTEDVPTPSGAVPLYDHRIRQQKKDYDFLLQFRVLDPSGDEWAQHYDLWTTLRREFDKRIFQDAADAIVSTEDADGRDAHSLLETLLDVGLVALNLLSFAVPPLGVVMLSISAVQLMYELLEGFEALSKGDKEAGWEHITDLLENIGVSVATLPLFVGLHTEFTAIEAAAGQKRLWKPDLAPYRSHVSLEGLQPDALGQYRVDGKHYIRLDDAVFEKVVEPLSGQSRIAHPSNPEAYQPFLEQDEAGQWHHSLTRSPKPDAAKSMGFANDEFRRYAIKPSDIGDLTPSAKGISRSADGRFFIRNVDARGKVAVYGVRSDFLINSDIVDVVIVDPHTNRAQGARLIQVAADQWQPLSLRGGSHPEADVEGEVIGDTVSGDFVGEIVDEILATASPSLNRERLPNGLWEPVIATGIQRGAEGIPLDWGPRHDVPFIAERTQINSALSVSEFSRLPINTDLFSPVRVRYSSNVGAQLANRQGGASFVFEMQRVKYSAAVKGEFNAIKIVDIGAGEIPDQSNAVSGFWAPQGGYVDIPANPGWGEPDHVFTPGFGGCSLVVDQLEENLLRVRHVEGGKEDAQYNKLAAREHGWGQSAAMEYRDYGIVADQNSNLDTLLGGFAFMKYDRKSGVWNIHYQAILGTPTISRYSTARPGLFGQSASRATVFERVMVRKSMTKQVVTALSPGRLTSTKA</sequence>
<name>A0A370S7X9_PSEJE</name>
<dbReference type="InterPro" id="IPR046673">
    <property type="entry name" value="ToxA_N"/>
</dbReference>
<protein>
    <recommendedName>
        <fullName evidence="1">Dermonecrotic toxin N-terminal domain-containing protein</fullName>
    </recommendedName>
</protein>
<gene>
    <name evidence="2" type="ORF">DEU51_11597</name>
</gene>
<dbReference type="Pfam" id="PF20178">
    <property type="entry name" value="ToxA_N"/>
    <property type="match status" value="1"/>
</dbReference>
<evidence type="ECO:0000259" key="1">
    <source>
        <dbReference type="Pfam" id="PF20178"/>
    </source>
</evidence>
<feature type="domain" description="Dermonecrotic toxin N-terminal" evidence="1">
    <location>
        <begin position="94"/>
        <end position="361"/>
    </location>
</feature>
<evidence type="ECO:0000313" key="2">
    <source>
        <dbReference type="EMBL" id="RDL15835.1"/>
    </source>
</evidence>
<accession>A0A370S7X9</accession>
<proteinExistence type="predicted"/>
<evidence type="ECO:0000313" key="3">
    <source>
        <dbReference type="Proteomes" id="UP000255365"/>
    </source>
</evidence>
<comment type="caution">
    <text evidence="2">The sequence shown here is derived from an EMBL/GenBank/DDBJ whole genome shotgun (WGS) entry which is preliminary data.</text>
</comment>
<dbReference type="Proteomes" id="UP000255365">
    <property type="component" value="Unassembled WGS sequence"/>
</dbReference>
<dbReference type="EMBL" id="QRAV01000015">
    <property type="protein sequence ID" value="RDL15835.1"/>
    <property type="molecule type" value="Genomic_DNA"/>
</dbReference>
<reference evidence="2 3" key="1">
    <citation type="submission" date="2018-07" db="EMBL/GenBank/DDBJ databases">
        <title>Genome sequencing of rice bacterial endophytes.</title>
        <authorList>
            <person name="Venturi V."/>
        </authorList>
    </citation>
    <scope>NUCLEOTIDE SEQUENCE [LARGE SCALE GENOMIC DNA]</scope>
    <source>
        <strain evidence="2 3">E2333</strain>
    </source>
</reference>
<organism evidence="2 3">
    <name type="scientific">Pseudomonas jessenii</name>
    <dbReference type="NCBI Taxonomy" id="77298"/>
    <lineage>
        <taxon>Bacteria</taxon>
        <taxon>Pseudomonadati</taxon>
        <taxon>Pseudomonadota</taxon>
        <taxon>Gammaproteobacteria</taxon>
        <taxon>Pseudomonadales</taxon>
        <taxon>Pseudomonadaceae</taxon>
        <taxon>Pseudomonas</taxon>
    </lineage>
</organism>
<dbReference type="AlphaFoldDB" id="A0A370S7X9"/>
<dbReference type="RefSeq" id="WP_147282632.1">
    <property type="nucleotide sequence ID" value="NZ_QRAV01000015.1"/>
</dbReference>